<organism evidence="1 2">
    <name type="scientific">Larkinella bovis</name>
    <dbReference type="NCBI Taxonomy" id="683041"/>
    <lineage>
        <taxon>Bacteria</taxon>
        <taxon>Pseudomonadati</taxon>
        <taxon>Bacteroidota</taxon>
        <taxon>Cytophagia</taxon>
        <taxon>Cytophagales</taxon>
        <taxon>Spirosomataceae</taxon>
        <taxon>Larkinella</taxon>
    </lineage>
</organism>
<dbReference type="Proteomes" id="UP001596106">
    <property type="component" value="Unassembled WGS sequence"/>
</dbReference>
<evidence type="ECO:0000313" key="1">
    <source>
        <dbReference type="EMBL" id="MFC5411654.1"/>
    </source>
</evidence>
<dbReference type="EMBL" id="JBHSMA010000007">
    <property type="protein sequence ID" value="MFC5411654.1"/>
    <property type="molecule type" value="Genomic_DNA"/>
</dbReference>
<dbReference type="RefSeq" id="WP_379848542.1">
    <property type="nucleotide sequence ID" value="NZ_JBHSMA010000007.1"/>
</dbReference>
<evidence type="ECO:0000313" key="2">
    <source>
        <dbReference type="Proteomes" id="UP001596106"/>
    </source>
</evidence>
<accession>A0ABW0IEE3</accession>
<comment type="caution">
    <text evidence="1">The sequence shown here is derived from an EMBL/GenBank/DDBJ whole genome shotgun (WGS) entry which is preliminary data.</text>
</comment>
<sequence length="71" mass="7970">MVSTRTGSWNLNSTWWMGRRLTLRGSVNQLLNKSSVTKRPTFYPGPEIGRSDGGVDTGYKVVNRRPKNLAC</sequence>
<reference evidence="2" key="1">
    <citation type="journal article" date="2019" name="Int. J. Syst. Evol. Microbiol.">
        <title>The Global Catalogue of Microorganisms (GCM) 10K type strain sequencing project: providing services to taxonomists for standard genome sequencing and annotation.</title>
        <authorList>
            <consortium name="The Broad Institute Genomics Platform"/>
            <consortium name="The Broad Institute Genome Sequencing Center for Infectious Disease"/>
            <person name="Wu L."/>
            <person name="Ma J."/>
        </authorList>
    </citation>
    <scope>NUCLEOTIDE SEQUENCE [LARGE SCALE GENOMIC DNA]</scope>
    <source>
        <strain evidence="2">CCUG 55250</strain>
    </source>
</reference>
<gene>
    <name evidence="1" type="ORF">ACFPMF_20195</name>
</gene>
<name>A0ABW0IEE3_9BACT</name>
<protein>
    <submittedName>
        <fullName evidence="1">Uncharacterized protein</fullName>
    </submittedName>
</protein>
<proteinExistence type="predicted"/>
<keyword evidence="2" id="KW-1185">Reference proteome</keyword>